<organism evidence="1 2">
    <name type="scientific">Lederbergia ruris</name>
    <dbReference type="NCBI Taxonomy" id="217495"/>
    <lineage>
        <taxon>Bacteria</taxon>
        <taxon>Bacillati</taxon>
        <taxon>Bacillota</taxon>
        <taxon>Bacilli</taxon>
        <taxon>Bacillales</taxon>
        <taxon>Bacillaceae</taxon>
        <taxon>Lederbergia</taxon>
    </lineage>
</organism>
<evidence type="ECO:0000313" key="2">
    <source>
        <dbReference type="Proteomes" id="UP000679950"/>
    </source>
</evidence>
<evidence type="ECO:0000313" key="1">
    <source>
        <dbReference type="EMBL" id="GIN57902.1"/>
    </source>
</evidence>
<dbReference type="RefSeq" id="WP_158324415.1">
    <property type="nucleotide sequence ID" value="NZ_BORB01000016.1"/>
</dbReference>
<dbReference type="EMBL" id="BORB01000016">
    <property type="protein sequence ID" value="GIN57902.1"/>
    <property type="molecule type" value="Genomic_DNA"/>
</dbReference>
<reference evidence="1 2" key="1">
    <citation type="submission" date="2021-03" db="EMBL/GenBank/DDBJ databases">
        <title>Antimicrobial resistance genes in bacteria isolated from Japanese honey, and their potential for conferring macrolide and lincosamide resistance in the American foulbrood pathogen Paenibacillus larvae.</title>
        <authorList>
            <person name="Okamoto M."/>
            <person name="Kumagai M."/>
            <person name="Kanamori H."/>
            <person name="Takamatsu D."/>
        </authorList>
    </citation>
    <scope>NUCLEOTIDE SEQUENCE [LARGE SCALE GENOMIC DNA]</scope>
    <source>
        <strain evidence="1 2">J8TS2</strain>
    </source>
</reference>
<comment type="caution">
    <text evidence="1">The sequence shown here is derived from an EMBL/GenBank/DDBJ whole genome shotgun (WGS) entry which is preliminary data.</text>
</comment>
<proteinExistence type="predicted"/>
<name>A0ABQ4KKQ1_9BACI</name>
<dbReference type="Proteomes" id="UP000679950">
    <property type="component" value="Unassembled WGS sequence"/>
</dbReference>
<accession>A0ABQ4KKQ1</accession>
<sequence>MDKKVHAENDSVGIRINAPEGVQFNLSAQIPIKDKWEKLDQKNINFYLAYLNDQGKLVANGTIHYTIEEMT</sequence>
<gene>
    <name evidence="1" type="ORF">J8TS2_22210</name>
</gene>
<keyword evidence="2" id="KW-1185">Reference proteome</keyword>
<protein>
    <submittedName>
        <fullName evidence="1">Uncharacterized protein</fullName>
    </submittedName>
</protein>